<dbReference type="GO" id="GO:0045879">
    <property type="term" value="P:negative regulation of smoothened signaling pathway"/>
    <property type="evidence" value="ECO:0007669"/>
    <property type="project" value="TreeGrafter"/>
</dbReference>
<feature type="transmembrane region" description="Helical" evidence="9">
    <location>
        <begin position="1074"/>
        <end position="1096"/>
    </location>
</feature>
<feature type="transmembrane region" description="Helical" evidence="9">
    <location>
        <begin position="428"/>
        <end position="447"/>
    </location>
</feature>
<evidence type="ECO:0000256" key="2">
    <source>
        <dbReference type="ARBA" id="ARBA00005585"/>
    </source>
</evidence>
<dbReference type="FunFam" id="1.20.1640.10:FF:000007">
    <property type="entry name" value="Protein patched homolog 1"/>
    <property type="match status" value="1"/>
</dbReference>
<feature type="transmembrane region" description="Helical" evidence="9">
    <location>
        <begin position="1173"/>
        <end position="1198"/>
    </location>
</feature>
<feature type="transmembrane region" description="Helical" evidence="9">
    <location>
        <begin position="1047"/>
        <end position="1068"/>
    </location>
</feature>
<dbReference type="InterPro" id="IPR053958">
    <property type="entry name" value="HMGCR/SNAP/NPC1-like_SSD"/>
</dbReference>
<dbReference type="InterPro" id="IPR000731">
    <property type="entry name" value="SSD"/>
</dbReference>
<proteinExistence type="inferred from homology"/>
<dbReference type="FunFam" id="1.20.1640.10:FF:000003">
    <property type="entry name" value="protein patched homolog 1"/>
    <property type="match status" value="1"/>
</dbReference>
<evidence type="ECO:0000259" key="10">
    <source>
        <dbReference type="PROSITE" id="PS50156"/>
    </source>
</evidence>
<feature type="transmembrane region" description="Helical" evidence="9">
    <location>
        <begin position="808"/>
        <end position="827"/>
    </location>
</feature>
<organism evidence="11 12">
    <name type="scientific">Dissostichus eleginoides</name>
    <name type="common">Patagonian toothfish</name>
    <name type="synonym">Dissostichus amissus</name>
    <dbReference type="NCBI Taxonomy" id="100907"/>
    <lineage>
        <taxon>Eukaryota</taxon>
        <taxon>Metazoa</taxon>
        <taxon>Chordata</taxon>
        <taxon>Craniata</taxon>
        <taxon>Vertebrata</taxon>
        <taxon>Euteleostomi</taxon>
        <taxon>Actinopterygii</taxon>
        <taxon>Neopterygii</taxon>
        <taxon>Teleostei</taxon>
        <taxon>Neoteleostei</taxon>
        <taxon>Acanthomorphata</taxon>
        <taxon>Eupercaria</taxon>
        <taxon>Perciformes</taxon>
        <taxon>Notothenioidei</taxon>
        <taxon>Nototheniidae</taxon>
        <taxon>Dissostichus</taxon>
    </lineage>
</organism>
<dbReference type="Gene3D" id="1.20.1640.10">
    <property type="entry name" value="Multidrug efflux transporter AcrB transmembrane domain"/>
    <property type="match status" value="2"/>
</dbReference>
<keyword evidence="12" id="KW-1185">Reference proteome</keyword>
<feature type="compositionally biased region" description="Polar residues" evidence="8">
    <location>
        <begin position="1320"/>
        <end position="1331"/>
    </location>
</feature>
<feature type="region of interest" description="Disordered" evidence="8">
    <location>
        <begin position="622"/>
        <end position="661"/>
    </location>
</feature>
<evidence type="ECO:0000256" key="4">
    <source>
        <dbReference type="ARBA" id="ARBA00022989"/>
    </source>
</evidence>
<keyword evidence="5 9" id="KW-0472">Membrane</keyword>
<feature type="transmembrane region" description="Helical" evidence="9">
    <location>
        <begin position="490"/>
        <end position="512"/>
    </location>
</feature>
<keyword evidence="4 9" id="KW-1133">Transmembrane helix</keyword>
<feature type="compositionally biased region" description="Polar residues" evidence="8">
    <location>
        <begin position="689"/>
        <end position="729"/>
    </location>
</feature>
<dbReference type="Pfam" id="PF12349">
    <property type="entry name" value="Sterol-sensing"/>
    <property type="match status" value="1"/>
</dbReference>
<dbReference type="PANTHER" id="PTHR46022:SF5">
    <property type="entry name" value="PROTEIN PATCHED HOMOLOG 1"/>
    <property type="match status" value="1"/>
</dbReference>
<dbReference type="PROSITE" id="PS50156">
    <property type="entry name" value="SSD"/>
    <property type="match status" value="1"/>
</dbReference>
<evidence type="ECO:0000256" key="5">
    <source>
        <dbReference type="ARBA" id="ARBA00023136"/>
    </source>
</evidence>
<feature type="compositionally biased region" description="Polar residues" evidence="8">
    <location>
        <begin position="1"/>
        <end position="10"/>
    </location>
</feature>
<feature type="compositionally biased region" description="Basic residues" evidence="8">
    <location>
        <begin position="1373"/>
        <end position="1389"/>
    </location>
</feature>
<evidence type="ECO:0000256" key="7">
    <source>
        <dbReference type="ARBA" id="ARBA00023180"/>
    </source>
</evidence>
<feature type="transmembrane region" description="Helical" evidence="9">
    <location>
        <begin position="771"/>
        <end position="788"/>
    </location>
</feature>
<evidence type="ECO:0000313" key="12">
    <source>
        <dbReference type="Proteomes" id="UP001228049"/>
    </source>
</evidence>
<feature type="region of interest" description="Disordered" evidence="8">
    <location>
        <begin position="689"/>
        <end position="731"/>
    </location>
</feature>
<evidence type="ECO:0000256" key="9">
    <source>
        <dbReference type="SAM" id="Phobius"/>
    </source>
</evidence>
<feature type="region of interest" description="Disordered" evidence="8">
    <location>
        <begin position="1235"/>
        <end position="1409"/>
    </location>
</feature>
<feature type="domain" description="SSD" evidence="10">
    <location>
        <begin position="427"/>
        <end position="587"/>
    </location>
</feature>
<feature type="compositionally biased region" description="Low complexity" evidence="8">
    <location>
        <begin position="1237"/>
        <end position="1259"/>
    </location>
</feature>
<feature type="transmembrane region" description="Helical" evidence="9">
    <location>
        <begin position="533"/>
        <end position="556"/>
    </location>
</feature>
<dbReference type="Proteomes" id="UP001228049">
    <property type="component" value="Unassembled WGS sequence"/>
</dbReference>
<feature type="compositionally biased region" description="Pro residues" evidence="8">
    <location>
        <begin position="629"/>
        <end position="654"/>
    </location>
</feature>
<feature type="transmembrane region" description="Helical" evidence="9">
    <location>
        <begin position="1103"/>
        <end position="1129"/>
    </location>
</feature>
<accession>A0AAD9BYQ7</accession>
<feature type="transmembrane region" description="Helical" evidence="9">
    <location>
        <begin position="459"/>
        <end position="484"/>
    </location>
</feature>
<protein>
    <submittedName>
        <fullName evidence="11">Protein patched like 1</fullName>
    </submittedName>
</protein>
<feature type="transmembrane region" description="Helical" evidence="9">
    <location>
        <begin position="562"/>
        <end position="585"/>
    </location>
</feature>
<dbReference type="InterPro" id="IPR004766">
    <property type="entry name" value="TM_rcpt_patched"/>
</dbReference>
<feature type="compositionally biased region" description="Polar residues" evidence="8">
    <location>
        <begin position="1260"/>
        <end position="1270"/>
    </location>
</feature>
<evidence type="ECO:0000313" key="11">
    <source>
        <dbReference type="EMBL" id="KAK1892872.1"/>
    </source>
</evidence>
<feature type="transmembrane region" description="Helical" evidence="9">
    <location>
        <begin position="1141"/>
        <end position="1161"/>
    </location>
</feature>
<name>A0AAD9BYQ7_DISEL</name>
<dbReference type="PANTHER" id="PTHR46022">
    <property type="entry name" value="PROTEIN PATCHED"/>
    <property type="match status" value="1"/>
</dbReference>
<reference evidence="11" key="1">
    <citation type="submission" date="2023-04" db="EMBL/GenBank/DDBJ databases">
        <title>Chromosome-level genome of Chaenocephalus aceratus.</title>
        <authorList>
            <person name="Park H."/>
        </authorList>
    </citation>
    <scope>NUCLEOTIDE SEQUENCE</scope>
    <source>
        <strain evidence="11">DE</strain>
        <tissue evidence="11">Muscle</tissue>
    </source>
</reference>
<sequence>MASAANAPSEQENRDPDRPRIRRRNRGDYTRNTPLDLEYLQRPSYCDASFALEQITQGKATGRKAPLWLRAKFQRLLFRLGCYIQKNCGKFLVVGLMIFGAFAVGLRAANLETDVEKLWVEVGGRVNRELTYTRQNIGEEAMFNPQLMIQTPREDGANVLTVDALLQHLESALRASRVHVYLYNRQWKLENLCYKSGELVTESNLDQIIEKLHPCLIITPLDCFWEGAKLQSGMVYLPGKDPLQWTNFDPKEFLEDLRKANFPVDGFEEMLEKADVGHGYMDRPCLNPADPDCPLTAPNKNSTKPFDVARALSGGCHGLSRKYMHWQEELIVGGTTKNGSGPLLSAQALQTMFQLMTPKQMFEHFRGYEEVSHINWNEEKAAAILEAWQRKYSEAVLQSVAANSSQKVLSFTSTTLEDILKSFSDISVIRVASGYLLMLAYACLTMLRWDCAKSQGAVGLAGVLLVTLSVAAGLGLCSLLGISFNAATTQVLPFLALGVGVDDVFLLAHAFSETGQNKRIPFEDRTGECLKRTGASVALTSISNVTAFFMAALIPIPALRAFSLQAAVVVVFNFAMVLLIFPAILSMDLYRREDRRFDIFCCFYSPSANRVIQIEPHAHLDGADESHYSPPPSYCTPPPSYHTPPPNYSSPPPSYSSHGFAQQTQITMQSTVQLRTEYDPRTQVFYTTAEPSSQISVQPMNAAPTRTPQGDAPSSSGQGPENNSSTRDLLSQHGERSLGLRCLDPPCSRWTLASFAERHYAPFLLQPTTKVVVIVLFLCLLVVSLYGTTQVKDGLELTDIVPRETSEYDFIGAQFKFFSFYNMYVVTQQAEYPKKQRLLHQLHQRFHTVRYVLKEDNGELPHMWLHYFREWLQGLQQAFDRDWEARRITQNNYRNGSDDGVLAYKLLVQTGRREKPINFNLLTRHRLVDADGIINPGAFYIYLTAWVSNDPVAYAASQANIRPHPPEWLRDRTDIMPETRLSIPAAEPIEYAQFPFYLNGLRETPQFVEAIESVRAICSNFSRQGLPSYPNGYPFLFWEQYVSLRHWLLLCISVVLACTFLVCALFLLNPWTAGIIVLVLSLMTVELFGFMGLMGIKLSAVPVVILIASVGIGVEFTVHVALAFLTAIGDRHKRAVLALEHMFAPVLDGAFSTLLGVLLLAGSEFDFIVRYFFAVLAILTVLGVLNGLVLLPVLLSYFGPYPEVTPIDGRSQLPTPSPETPPHVVHFSVRPHNTTIATPTSGAASDSSDSEYSSNTTVSGISQELQNYNLPSHRGHTRAEEQQYHLQISRGRAARTEEHRRAGSGNRRTARQPDPPGYNVSLSSQGCNSGPQPAAPQRNSSRDPKSQPHRQAPPPARPRMDAFETATEAGGHHGSRGHREHSAGHRARSSHNPQPNHHLPHHHPNPTPYCQPITTVTASASVTVAVHPAPLSNQGPPASSYPGYTTTDSYCQSGDQGTEPVFHDPHVPLDTHTGARGAYMESMELQDLEFEAAESNNGRRTS</sequence>
<evidence type="ECO:0000256" key="8">
    <source>
        <dbReference type="SAM" id="MobiDB-lite"/>
    </source>
</evidence>
<gene>
    <name evidence="11" type="ORF">KUDE01_007943</name>
</gene>
<dbReference type="GO" id="GO:0008158">
    <property type="term" value="F:hedgehog receptor activity"/>
    <property type="evidence" value="ECO:0007669"/>
    <property type="project" value="InterPro"/>
</dbReference>
<evidence type="ECO:0000256" key="6">
    <source>
        <dbReference type="ARBA" id="ARBA00023170"/>
    </source>
</evidence>
<evidence type="ECO:0000256" key="3">
    <source>
        <dbReference type="ARBA" id="ARBA00022692"/>
    </source>
</evidence>
<dbReference type="GO" id="GO:0005886">
    <property type="term" value="C:plasma membrane"/>
    <property type="evidence" value="ECO:0007669"/>
    <property type="project" value="TreeGrafter"/>
</dbReference>
<comment type="caution">
    <text evidence="11">The sequence shown here is derived from an EMBL/GenBank/DDBJ whole genome shotgun (WGS) entry which is preliminary data.</text>
</comment>
<dbReference type="EMBL" id="JASDAP010000013">
    <property type="protein sequence ID" value="KAK1892872.1"/>
    <property type="molecule type" value="Genomic_DNA"/>
</dbReference>
<comment type="similarity">
    <text evidence="2">Belongs to the patched family.</text>
</comment>
<dbReference type="GO" id="GO:0097108">
    <property type="term" value="F:hedgehog family protein binding"/>
    <property type="evidence" value="ECO:0007669"/>
    <property type="project" value="TreeGrafter"/>
</dbReference>
<dbReference type="SUPFAM" id="SSF82866">
    <property type="entry name" value="Multidrug efflux transporter AcrB transmembrane domain"/>
    <property type="match status" value="2"/>
</dbReference>
<dbReference type="GO" id="GO:0005119">
    <property type="term" value="F:smoothened binding"/>
    <property type="evidence" value="ECO:0007669"/>
    <property type="project" value="TreeGrafter"/>
</dbReference>
<dbReference type="NCBIfam" id="TIGR00918">
    <property type="entry name" value="2A060602"/>
    <property type="match status" value="1"/>
</dbReference>
<keyword evidence="3 9" id="KW-0812">Transmembrane</keyword>
<comment type="subcellular location">
    <subcellularLocation>
        <location evidence="1">Membrane</location>
        <topology evidence="1">Multi-pass membrane protein</topology>
    </subcellularLocation>
</comment>
<keyword evidence="6" id="KW-0675">Receptor</keyword>
<feature type="region of interest" description="Disordered" evidence="8">
    <location>
        <begin position="1"/>
        <end position="30"/>
    </location>
</feature>
<keyword evidence="7" id="KW-0325">Glycoprotein</keyword>
<evidence type="ECO:0000256" key="1">
    <source>
        <dbReference type="ARBA" id="ARBA00004141"/>
    </source>
</evidence>